<dbReference type="OMA" id="HEHQMEM"/>
<feature type="region of interest" description="Disordered" evidence="1">
    <location>
        <begin position="403"/>
        <end position="456"/>
    </location>
</feature>
<dbReference type="EMBL" id="JAGTXO010000001">
    <property type="protein sequence ID" value="KAG8471214.1"/>
    <property type="molecule type" value="Genomic_DNA"/>
</dbReference>
<organism evidence="2 3">
    <name type="scientific">Diacronema lutheri</name>
    <name type="common">Unicellular marine alga</name>
    <name type="synonym">Monochrysis lutheri</name>
    <dbReference type="NCBI Taxonomy" id="2081491"/>
    <lineage>
        <taxon>Eukaryota</taxon>
        <taxon>Haptista</taxon>
        <taxon>Haptophyta</taxon>
        <taxon>Pavlovophyceae</taxon>
        <taxon>Pavlovales</taxon>
        <taxon>Pavlovaceae</taxon>
        <taxon>Diacronema</taxon>
    </lineage>
</organism>
<reference evidence="2" key="1">
    <citation type="submission" date="2021-05" db="EMBL/GenBank/DDBJ databases">
        <title>The genome of the haptophyte Pavlova lutheri (Diacronema luteri, Pavlovales) - a model for lipid biosynthesis in eukaryotic algae.</title>
        <authorList>
            <person name="Hulatt C.J."/>
            <person name="Posewitz M.C."/>
        </authorList>
    </citation>
    <scope>NUCLEOTIDE SEQUENCE</scope>
    <source>
        <strain evidence="2">NIVA-4/92</strain>
    </source>
</reference>
<protein>
    <submittedName>
        <fullName evidence="2">Uncharacterized protein</fullName>
    </submittedName>
</protein>
<dbReference type="AlphaFoldDB" id="A0A8J5Y629"/>
<dbReference type="Proteomes" id="UP000751190">
    <property type="component" value="Unassembled WGS sequence"/>
</dbReference>
<sequence>MATPGGGDAVVQSWTAHSVGLERLQDSLDSADRLVHQSVRRKNEQLSRLQDELRGLRSRAVEREARARATLERAFVDATGVEGVREGARRAERDELASALAERDEAIRQLRAQLRDQEQRATDARTEARERTRALDDRERQLELLREKNREAEAERSAEAAAAAAVAAARADESRERALEAELAQLRRAHASRLEAEHDEAARRETQLRRELAAANARADAERARADELADALAADKASRGESVQSVADRAELEKAHAALERARADLAARDASLADARAALARAEQAAAQNVASAAHAQLSERDATIAELRDELERARAGVGGAHTPAVARAPPPAPSAAAAKVAKKAAGAAGAEAAEAAEALAEAHRARAAEKAGRSATAAATAAQGARGAARAAASALANVAAEEDAEDDEDAAERGAAADGADEGSADEGDGEEDDEGEEGGGHVSGRSSRSASTARAAADGIRIVGSATLGGVVTVEGTIGGVPLALAAGAQRALEFDVEWVRVTPRGQSTRVAPSARADGLSVRVRAEDVGCVLRATVAASTPTGDEVTLSADSQTVEASKATLDLLARQLRNDGQIVFKVTDTMSQAARSLLLNTAKVKVRDGGGKKTLNKEAYSPTLAISLDDEHDDRFVLTLSARKQEWLRAQSAEERDVIALALRVFRAPAELEAIGGGPVGAIGTAEPASPASSTAGSVSGRSRASSSRLGGFFGRRG</sequence>
<feature type="compositionally biased region" description="Low complexity" evidence="1">
    <location>
        <begin position="684"/>
        <end position="711"/>
    </location>
</feature>
<accession>A0A8J5Y629</accession>
<keyword evidence="3" id="KW-1185">Reference proteome</keyword>
<feature type="region of interest" description="Disordered" evidence="1">
    <location>
        <begin position="115"/>
        <end position="135"/>
    </location>
</feature>
<feature type="region of interest" description="Disordered" evidence="1">
    <location>
        <begin position="683"/>
        <end position="718"/>
    </location>
</feature>
<feature type="compositionally biased region" description="Acidic residues" evidence="1">
    <location>
        <begin position="424"/>
        <end position="443"/>
    </location>
</feature>
<evidence type="ECO:0000256" key="1">
    <source>
        <dbReference type="SAM" id="MobiDB-lite"/>
    </source>
</evidence>
<feature type="compositionally biased region" description="Acidic residues" evidence="1">
    <location>
        <begin position="405"/>
        <end position="415"/>
    </location>
</feature>
<evidence type="ECO:0000313" key="3">
    <source>
        <dbReference type="Proteomes" id="UP000751190"/>
    </source>
</evidence>
<gene>
    <name evidence="2" type="ORF">KFE25_009635</name>
</gene>
<comment type="caution">
    <text evidence="2">The sequence shown here is derived from an EMBL/GenBank/DDBJ whole genome shotgun (WGS) entry which is preliminary data.</text>
</comment>
<proteinExistence type="predicted"/>
<dbReference type="OrthoDB" id="10684215at2759"/>
<name>A0A8J5Y629_DIALT</name>
<evidence type="ECO:0000313" key="2">
    <source>
        <dbReference type="EMBL" id="KAG8471214.1"/>
    </source>
</evidence>